<feature type="transmembrane region" description="Helical" evidence="1">
    <location>
        <begin position="12"/>
        <end position="34"/>
    </location>
</feature>
<keyword evidence="1" id="KW-0472">Membrane</keyword>
<dbReference type="EMBL" id="MU864992">
    <property type="protein sequence ID" value="KAK4461401.1"/>
    <property type="molecule type" value="Genomic_DNA"/>
</dbReference>
<comment type="caution">
    <text evidence="2">The sequence shown here is derived from an EMBL/GenBank/DDBJ whole genome shotgun (WGS) entry which is preliminary data.</text>
</comment>
<keyword evidence="1" id="KW-0812">Transmembrane</keyword>
<evidence type="ECO:0000313" key="3">
    <source>
        <dbReference type="Proteomes" id="UP001321749"/>
    </source>
</evidence>
<protein>
    <submittedName>
        <fullName evidence="2">Uncharacterized protein</fullName>
    </submittedName>
</protein>
<accession>A0AAV9HNQ0</accession>
<organism evidence="2 3">
    <name type="scientific">Cladorrhinum samala</name>
    <dbReference type="NCBI Taxonomy" id="585594"/>
    <lineage>
        <taxon>Eukaryota</taxon>
        <taxon>Fungi</taxon>
        <taxon>Dikarya</taxon>
        <taxon>Ascomycota</taxon>
        <taxon>Pezizomycotina</taxon>
        <taxon>Sordariomycetes</taxon>
        <taxon>Sordariomycetidae</taxon>
        <taxon>Sordariales</taxon>
        <taxon>Podosporaceae</taxon>
        <taxon>Cladorrhinum</taxon>
    </lineage>
</organism>
<sequence>MEDQMVFIFETIYSILGSLAMPLFRTETLLFQMLGLPTSTSFRMFPRADTVPDYPATIAHSYVLITIMLIPHFVSRDRVMDGRGALGRLVRPLTRGASPLTEYLVMFARVWLAAAWANMAGAQFMTDQKLVWFAAKLSCEIFIL</sequence>
<keyword evidence="3" id="KW-1185">Reference proteome</keyword>
<reference evidence="2" key="1">
    <citation type="journal article" date="2023" name="Mol. Phylogenet. Evol.">
        <title>Genome-scale phylogeny and comparative genomics of the fungal order Sordariales.</title>
        <authorList>
            <person name="Hensen N."/>
            <person name="Bonometti L."/>
            <person name="Westerberg I."/>
            <person name="Brannstrom I.O."/>
            <person name="Guillou S."/>
            <person name="Cros-Aarteil S."/>
            <person name="Calhoun S."/>
            <person name="Haridas S."/>
            <person name="Kuo A."/>
            <person name="Mondo S."/>
            <person name="Pangilinan J."/>
            <person name="Riley R."/>
            <person name="LaButti K."/>
            <person name="Andreopoulos B."/>
            <person name="Lipzen A."/>
            <person name="Chen C."/>
            <person name="Yan M."/>
            <person name="Daum C."/>
            <person name="Ng V."/>
            <person name="Clum A."/>
            <person name="Steindorff A."/>
            <person name="Ohm R.A."/>
            <person name="Martin F."/>
            <person name="Silar P."/>
            <person name="Natvig D.O."/>
            <person name="Lalanne C."/>
            <person name="Gautier V."/>
            <person name="Ament-Velasquez S.L."/>
            <person name="Kruys A."/>
            <person name="Hutchinson M.I."/>
            <person name="Powell A.J."/>
            <person name="Barry K."/>
            <person name="Miller A.N."/>
            <person name="Grigoriev I.V."/>
            <person name="Debuchy R."/>
            <person name="Gladieux P."/>
            <person name="Hiltunen Thoren M."/>
            <person name="Johannesson H."/>
        </authorList>
    </citation>
    <scope>NUCLEOTIDE SEQUENCE</scope>
    <source>
        <strain evidence="2">PSN324</strain>
    </source>
</reference>
<gene>
    <name evidence="2" type="ORF">QBC42DRAFT_94273</name>
</gene>
<dbReference type="Proteomes" id="UP001321749">
    <property type="component" value="Unassembled WGS sequence"/>
</dbReference>
<dbReference type="AlphaFoldDB" id="A0AAV9HNQ0"/>
<keyword evidence="1" id="KW-1133">Transmembrane helix</keyword>
<name>A0AAV9HNQ0_9PEZI</name>
<feature type="transmembrane region" description="Helical" evidence="1">
    <location>
        <begin position="54"/>
        <end position="74"/>
    </location>
</feature>
<evidence type="ECO:0000313" key="2">
    <source>
        <dbReference type="EMBL" id="KAK4461401.1"/>
    </source>
</evidence>
<reference evidence="2" key="2">
    <citation type="submission" date="2023-06" db="EMBL/GenBank/DDBJ databases">
        <authorList>
            <consortium name="Lawrence Berkeley National Laboratory"/>
            <person name="Mondo S.J."/>
            <person name="Hensen N."/>
            <person name="Bonometti L."/>
            <person name="Westerberg I."/>
            <person name="Brannstrom I.O."/>
            <person name="Guillou S."/>
            <person name="Cros-Aarteil S."/>
            <person name="Calhoun S."/>
            <person name="Haridas S."/>
            <person name="Kuo A."/>
            <person name="Pangilinan J."/>
            <person name="Riley R."/>
            <person name="Labutti K."/>
            <person name="Andreopoulos B."/>
            <person name="Lipzen A."/>
            <person name="Chen C."/>
            <person name="Yanf M."/>
            <person name="Daum C."/>
            <person name="Ng V."/>
            <person name="Clum A."/>
            <person name="Steindorff A."/>
            <person name="Ohm R."/>
            <person name="Martin F."/>
            <person name="Silar P."/>
            <person name="Natvig D."/>
            <person name="Lalanne C."/>
            <person name="Gautier V."/>
            <person name="Ament-Velasquez S.L."/>
            <person name="Kruys A."/>
            <person name="Hutchinson M.I."/>
            <person name="Powell A.J."/>
            <person name="Barry K."/>
            <person name="Miller A.N."/>
            <person name="Grigoriev I.V."/>
            <person name="Debuchy R."/>
            <person name="Gladieux P."/>
            <person name="Thoren M.H."/>
            <person name="Johannesson H."/>
        </authorList>
    </citation>
    <scope>NUCLEOTIDE SEQUENCE</scope>
    <source>
        <strain evidence="2">PSN324</strain>
    </source>
</reference>
<proteinExistence type="predicted"/>
<evidence type="ECO:0000256" key="1">
    <source>
        <dbReference type="SAM" id="Phobius"/>
    </source>
</evidence>